<dbReference type="PANTHER" id="PTHR47618">
    <property type="entry name" value="BIFUNCTIONAL OLIGORIBONUCLEASE AND PAP PHOSPHATASE NRNA"/>
    <property type="match status" value="1"/>
</dbReference>
<dbReference type="InterPro" id="IPR001667">
    <property type="entry name" value="DDH_dom"/>
</dbReference>
<dbReference type="STRING" id="1802620.A3D91_02070"/>
<feature type="domain" description="DDH" evidence="1">
    <location>
        <begin position="23"/>
        <end position="155"/>
    </location>
</feature>
<feature type="domain" description="DHHA1" evidence="2">
    <location>
        <begin position="232"/>
        <end position="329"/>
    </location>
</feature>
<comment type="caution">
    <text evidence="3">The sequence shown here is derived from an EMBL/GenBank/DDBJ whole genome shotgun (WGS) entry which is preliminary data.</text>
</comment>
<dbReference type="InterPro" id="IPR003156">
    <property type="entry name" value="DHHA1_dom"/>
</dbReference>
<gene>
    <name evidence="3" type="ORF">A3D91_02070</name>
</gene>
<dbReference type="Gene3D" id="3.10.310.30">
    <property type="match status" value="1"/>
</dbReference>
<organism evidence="3 4">
    <name type="scientific">candidate division WWE3 bacterium RIFCSPHIGHO2_02_FULL_38_14</name>
    <dbReference type="NCBI Taxonomy" id="1802620"/>
    <lineage>
        <taxon>Bacteria</taxon>
        <taxon>Katanobacteria</taxon>
    </lineage>
</organism>
<dbReference type="AlphaFoldDB" id="A0A1F4V6H8"/>
<proteinExistence type="predicted"/>
<dbReference type="GO" id="GO:0003676">
    <property type="term" value="F:nucleic acid binding"/>
    <property type="evidence" value="ECO:0007669"/>
    <property type="project" value="InterPro"/>
</dbReference>
<evidence type="ECO:0000313" key="3">
    <source>
        <dbReference type="EMBL" id="OGC52799.1"/>
    </source>
</evidence>
<protein>
    <recommendedName>
        <fullName evidence="5">DDH domain-containing protein</fullName>
    </recommendedName>
</protein>
<dbReference type="SUPFAM" id="SSF64182">
    <property type="entry name" value="DHH phosphoesterases"/>
    <property type="match status" value="1"/>
</dbReference>
<dbReference type="PANTHER" id="PTHR47618:SF1">
    <property type="entry name" value="BIFUNCTIONAL OLIGORIBONUCLEASE AND PAP PHOSPHATASE NRNA"/>
    <property type="match status" value="1"/>
</dbReference>
<dbReference type="EMBL" id="MEVD01000021">
    <property type="protein sequence ID" value="OGC52799.1"/>
    <property type="molecule type" value="Genomic_DNA"/>
</dbReference>
<dbReference type="Pfam" id="PF02272">
    <property type="entry name" value="DHHA1"/>
    <property type="match status" value="1"/>
</dbReference>
<name>A0A1F4V6H8_UNCKA</name>
<evidence type="ECO:0008006" key="5">
    <source>
        <dbReference type="Google" id="ProtNLM"/>
    </source>
</evidence>
<sequence>MEAQKINNTAQEIIEAIKNSKRVVTCMDARFDYDSYCAIAVMRTALKSFGLEYEAYFDGIIPNVAKELVKEYEIKENFNPSSVDFSQYDLMIFLDTSTSNHINKEFTFVLPENIKKINIDHHFSNSYYGNLNYVYSDESSTCTVLVKLFKEAGIIINGEQEYNILIAMLLDTNFFQHNTTTPQDLRLTADMWDRGLNYIDLIRTLTFNDTLKNMKMRAIVFNNLRVDYDNKFAYSFITQGELFKHDLKWEDITAPPADELKRLSGVNFVFVVTELKTPGIYNLSMRSHEYSYSVSPIAEKFGGGGHRIAAGANIKANNIEEAINTVISMARQVENETKK</sequence>
<evidence type="ECO:0000313" key="4">
    <source>
        <dbReference type="Proteomes" id="UP000178127"/>
    </source>
</evidence>
<reference evidence="3 4" key="1">
    <citation type="journal article" date="2016" name="Nat. Commun.">
        <title>Thousands of microbial genomes shed light on interconnected biogeochemical processes in an aquifer system.</title>
        <authorList>
            <person name="Anantharaman K."/>
            <person name="Brown C.T."/>
            <person name="Hug L.A."/>
            <person name="Sharon I."/>
            <person name="Castelle C.J."/>
            <person name="Probst A.J."/>
            <person name="Thomas B.C."/>
            <person name="Singh A."/>
            <person name="Wilkins M.J."/>
            <person name="Karaoz U."/>
            <person name="Brodie E.L."/>
            <person name="Williams K.H."/>
            <person name="Hubbard S.S."/>
            <person name="Banfield J.F."/>
        </authorList>
    </citation>
    <scope>NUCLEOTIDE SEQUENCE [LARGE SCALE GENOMIC DNA]</scope>
</reference>
<dbReference type="InterPro" id="IPR051319">
    <property type="entry name" value="Oligoribo/pAp-PDE_c-di-AMP_PDE"/>
</dbReference>
<dbReference type="Pfam" id="PF01368">
    <property type="entry name" value="DHH"/>
    <property type="match status" value="1"/>
</dbReference>
<accession>A0A1F4V6H8</accession>
<dbReference type="InterPro" id="IPR038763">
    <property type="entry name" value="DHH_sf"/>
</dbReference>
<evidence type="ECO:0000259" key="1">
    <source>
        <dbReference type="Pfam" id="PF01368"/>
    </source>
</evidence>
<dbReference type="Proteomes" id="UP000178127">
    <property type="component" value="Unassembled WGS sequence"/>
</dbReference>
<dbReference type="Gene3D" id="3.90.1640.10">
    <property type="entry name" value="inorganic pyrophosphatase (n-terminal core)"/>
    <property type="match status" value="1"/>
</dbReference>
<evidence type="ECO:0000259" key="2">
    <source>
        <dbReference type="Pfam" id="PF02272"/>
    </source>
</evidence>